<organism evidence="1 2">
    <name type="scientific">Haloarcula terrestris</name>
    <dbReference type="NCBI Taxonomy" id="2950533"/>
    <lineage>
        <taxon>Archaea</taxon>
        <taxon>Methanobacteriati</taxon>
        <taxon>Methanobacteriota</taxon>
        <taxon>Stenosarchaea group</taxon>
        <taxon>Halobacteria</taxon>
        <taxon>Halobacteriales</taxon>
        <taxon>Haloarculaceae</taxon>
        <taxon>Haloarcula</taxon>
    </lineage>
</organism>
<dbReference type="Pfam" id="PF13578">
    <property type="entry name" value="Methyltransf_24"/>
    <property type="match status" value="1"/>
</dbReference>
<proteinExistence type="predicted"/>
<evidence type="ECO:0000313" key="2">
    <source>
        <dbReference type="Proteomes" id="UP001253439"/>
    </source>
</evidence>
<sequence>MQSLRTYVDEFSADIKPHVDDCRTEFENKPFEIGGIEVEAPILYAALRIFQPERVVEVGVANGVSSYYILSALEANDNTGTLTSIDLPKYEDDHTGEWDANAGAWIPSGREVGWIVPDEYRDRWDVQIGNMSDLLPNELYSGDVDAFVYDGPKRYSERKRTFDMVANSVGDCLYFCDDIAWNPSFERWADQNRLRWDTFGNAGLAVDGEL</sequence>
<keyword evidence="1" id="KW-0808">Transferase</keyword>
<dbReference type="GO" id="GO:0032259">
    <property type="term" value="P:methylation"/>
    <property type="evidence" value="ECO:0007669"/>
    <property type="project" value="UniProtKB-KW"/>
</dbReference>
<dbReference type="InterPro" id="IPR029063">
    <property type="entry name" value="SAM-dependent_MTases_sf"/>
</dbReference>
<dbReference type="Gene3D" id="3.40.50.150">
    <property type="entry name" value="Vaccinia Virus protein VP39"/>
    <property type="match status" value="1"/>
</dbReference>
<dbReference type="GO" id="GO:0008168">
    <property type="term" value="F:methyltransferase activity"/>
    <property type="evidence" value="ECO:0007669"/>
    <property type="project" value="UniProtKB-KW"/>
</dbReference>
<evidence type="ECO:0000313" key="1">
    <source>
        <dbReference type="EMBL" id="MDS0222829.1"/>
    </source>
</evidence>
<comment type="caution">
    <text evidence="1">The sequence shown here is derived from an EMBL/GenBank/DDBJ whole genome shotgun (WGS) entry which is preliminary data.</text>
</comment>
<accession>A0AAE4JK02</accession>
<dbReference type="EMBL" id="JAMQOM010000007">
    <property type="protein sequence ID" value="MDS0222829.1"/>
    <property type="molecule type" value="Genomic_DNA"/>
</dbReference>
<dbReference type="RefSeq" id="WP_310897439.1">
    <property type="nucleotide sequence ID" value="NZ_JAMQOM010000007.1"/>
</dbReference>
<protein>
    <submittedName>
        <fullName evidence="1">Class I SAM-dependent methyltransferase</fullName>
    </submittedName>
</protein>
<dbReference type="SUPFAM" id="SSF53335">
    <property type="entry name" value="S-adenosyl-L-methionine-dependent methyltransferases"/>
    <property type="match status" value="1"/>
</dbReference>
<dbReference type="Proteomes" id="UP001253439">
    <property type="component" value="Unassembled WGS sequence"/>
</dbReference>
<keyword evidence="1" id="KW-0489">Methyltransferase</keyword>
<dbReference type="AlphaFoldDB" id="A0AAE4JK02"/>
<keyword evidence="2" id="KW-1185">Reference proteome</keyword>
<gene>
    <name evidence="1" type="ORF">NDI54_15895</name>
</gene>
<name>A0AAE4JK02_9EURY</name>
<reference evidence="1 2" key="1">
    <citation type="submission" date="2022-06" db="EMBL/GenBank/DDBJ databases">
        <title>Haloarcula sp. a new haloarchaeum isolate from saline soil.</title>
        <authorList>
            <person name="Strakova D."/>
            <person name="Galisteo C."/>
            <person name="Sanchez-Porro C."/>
            <person name="Ventosa A."/>
        </authorList>
    </citation>
    <scope>NUCLEOTIDE SEQUENCE [LARGE SCALE GENOMIC DNA]</scope>
    <source>
        <strain evidence="1 2">S1AR25-5A</strain>
    </source>
</reference>